<comment type="similarity">
    <text evidence="2">Belongs to the PhoH family.</text>
</comment>
<evidence type="ECO:0000256" key="1">
    <source>
        <dbReference type="ARBA" id="ARBA00004496"/>
    </source>
</evidence>
<reference evidence="9" key="1">
    <citation type="submission" date="2020-08" db="EMBL/GenBank/DDBJ databases">
        <title>Genome public.</title>
        <authorList>
            <person name="Liu C."/>
            <person name="Sun Q."/>
        </authorList>
    </citation>
    <scope>NUCLEOTIDE SEQUENCE</scope>
    <source>
        <strain evidence="9">BX5</strain>
    </source>
</reference>
<keyword evidence="5" id="KW-0067">ATP-binding</keyword>
<evidence type="ECO:0000313" key="9">
    <source>
        <dbReference type="EMBL" id="MBC5716621.1"/>
    </source>
</evidence>
<organism evidence="9 10">
    <name type="scientific">Flintibacter faecis</name>
    <dbReference type="NCBI Taxonomy" id="2763047"/>
    <lineage>
        <taxon>Bacteria</taxon>
        <taxon>Bacillati</taxon>
        <taxon>Bacillota</taxon>
        <taxon>Clostridia</taxon>
        <taxon>Eubacteriales</taxon>
        <taxon>Flintibacter</taxon>
    </lineage>
</organism>
<dbReference type="GO" id="GO:0005829">
    <property type="term" value="C:cytosol"/>
    <property type="evidence" value="ECO:0007669"/>
    <property type="project" value="TreeGrafter"/>
</dbReference>
<evidence type="ECO:0000256" key="4">
    <source>
        <dbReference type="ARBA" id="ARBA00022741"/>
    </source>
</evidence>
<evidence type="ECO:0000256" key="6">
    <source>
        <dbReference type="ARBA" id="ARBA00039970"/>
    </source>
</evidence>
<evidence type="ECO:0000256" key="3">
    <source>
        <dbReference type="ARBA" id="ARBA00022490"/>
    </source>
</evidence>
<accession>A0A8J6J3N8</accession>
<comment type="subcellular location">
    <subcellularLocation>
        <location evidence="1">Cytoplasm</location>
    </subcellularLocation>
</comment>
<proteinExistence type="inferred from homology"/>
<dbReference type="InterPro" id="IPR003714">
    <property type="entry name" value="PhoH"/>
</dbReference>
<evidence type="ECO:0000256" key="2">
    <source>
        <dbReference type="ARBA" id="ARBA00010393"/>
    </source>
</evidence>
<keyword evidence="10" id="KW-1185">Reference proteome</keyword>
<dbReference type="Pfam" id="PF02562">
    <property type="entry name" value="PhoH"/>
    <property type="match status" value="1"/>
</dbReference>
<dbReference type="SUPFAM" id="SSF52540">
    <property type="entry name" value="P-loop containing nucleoside triphosphate hydrolases"/>
    <property type="match status" value="1"/>
</dbReference>
<dbReference type="Gene3D" id="3.40.50.300">
    <property type="entry name" value="P-loop containing nucleotide triphosphate hydrolases"/>
    <property type="match status" value="1"/>
</dbReference>
<dbReference type="FunFam" id="3.40.50.300:FF:000013">
    <property type="entry name" value="PhoH family ATPase"/>
    <property type="match status" value="1"/>
</dbReference>
<dbReference type="PANTHER" id="PTHR30473:SF1">
    <property type="entry name" value="PHOH-LIKE PROTEIN"/>
    <property type="match status" value="1"/>
</dbReference>
<feature type="region of interest" description="Disordered" evidence="7">
    <location>
        <begin position="322"/>
        <end position="352"/>
    </location>
</feature>
<dbReference type="Proteomes" id="UP000602260">
    <property type="component" value="Unassembled WGS sequence"/>
</dbReference>
<feature type="domain" description="PhoH-like protein" evidence="8">
    <location>
        <begin position="116"/>
        <end position="319"/>
    </location>
</feature>
<keyword evidence="3" id="KW-0963">Cytoplasm</keyword>
<dbReference type="EMBL" id="JACOPN010000003">
    <property type="protein sequence ID" value="MBC5716621.1"/>
    <property type="molecule type" value="Genomic_DNA"/>
</dbReference>
<evidence type="ECO:0000259" key="8">
    <source>
        <dbReference type="Pfam" id="PF02562"/>
    </source>
</evidence>
<feature type="compositionally biased region" description="Polar residues" evidence="7">
    <location>
        <begin position="335"/>
        <end position="352"/>
    </location>
</feature>
<dbReference type="PANTHER" id="PTHR30473">
    <property type="entry name" value="PROTEIN PHOH"/>
    <property type="match status" value="1"/>
</dbReference>
<keyword evidence="4" id="KW-0547">Nucleotide-binding</keyword>
<gene>
    <name evidence="9" type="ORF">H8S55_04695</name>
</gene>
<dbReference type="InterPro" id="IPR027417">
    <property type="entry name" value="P-loop_NTPase"/>
</dbReference>
<comment type="caution">
    <text evidence="9">The sequence shown here is derived from an EMBL/GenBank/DDBJ whole genome shotgun (WGS) entry which is preliminary data.</text>
</comment>
<dbReference type="InterPro" id="IPR051451">
    <property type="entry name" value="PhoH2-like"/>
</dbReference>
<evidence type="ECO:0000256" key="7">
    <source>
        <dbReference type="SAM" id="MobiDB-lite"/>
    </source>
</evidence>
<dbReference type="GO" id="GO:0005524">
    <property type="term" value="F:ATP binding"/>
    <property type="evidence" value="ECO:0007669"/>
    <property type="project" value="UniProtKB-KW"/>
</dbReference>
<name>A0A8J6J3N8_9FIRM</name>
<sequence>MEARTNKLASEKIELDVLTMQDLFGVADANLKLLERELGVSLITRDGQAVAVSESEEALALAVQTLKMLDRMRALGEQIDEFSVSRALASVREGRVEETVTAMKGVVAYTYNGAPVKCRTLGQRKYIKAIEENTVTIAIGPAGTGKTYLAVAEAVRALKDKKVNKIVMCRPAVEAGEKLGFLPGDLQNKVDPYLRPLYDALDEMLGPETVQSYMEKRIIEIAPLAYMRGRTLKSMFLLCDECQNMSIAQHLMILTRLGEGSKMVLTGDVTQIDLPSPQDSGLERCADILEGIDDIEVIRLTGADVVRHKLVGKIITAFENNKAAPGQPAEKKPGQPTQKPAYRNNNRFARKK</sequence>
<protein>
    <recommendedName>
        <fullName evidence="6">PhoH-like protein</fullName>
    </recommendedName>
</protein>
<evidence type="ECO:0000256" key="5">
    <source>
        <dbReference type="ARBA" id="ARBA00022840"/>
    </source>
</evidence>
<evidence type="ECO:0000313" key="10">
    <source>
        <dbReference type="Proteomes" id="UP000602260"/>
    </source>
</evidence>
<dbReference type="AlphaFoldDB" id="A0A8J6J3N8"/>